<sequence>MSVNDLINVSHGACLDRCLSFCLIIVLAGNVGHKLSRWTMFYC</sequence>
<dbReference type="EMBL" id="GBRH01229935">
    <property type="protein sequence ID" value="JAD67960.1"/>
    <property type="molecule type" value="Transcribed_RNA"/>
</dbReference>
<accession>A0A0A9C3I4</accession>
<evidence type="ECO:0000313" key="1">
    <source>
        <dbReference type="EMBL" id="JAD67960.1"/>
    </source>
</evidence>
<reference evidence="1" key="1">
    <citation type="submission" date="2014-09" db="EMBL/GenBank/DDBJ databases">
        <authorList>
            <person name="Magalhaes I.L.F."/>
            <person name="Oliveira U."/>
            <person name="Santos F.R."/>
            <person name="Vidigal T.H.D.A."/>
            <person name="Brescovit A.D."/>
            <person name="Santos A.J."/>
        </authorList>
    </citation>
    <scope>NUCLEOTIDE SEQUENCE</scope>
    <source>
        <tissue evidence="1">Shoot tissue taken approximately 20 cm above the soil surface</tissue>
    </source>
</reference>
<proteinExistence type="predicted"/>
<reference evidence="1" key="2">
    <citation type="journal article" date="2015" name="Data Brief">
        <title>Shoot transcriptome of the giant reed, Arundo donax.</title>
        <authorList>
            <person name="Barrero R.A."/>
            <person name="Guerrero F.D."/>
            <person name="Moolhuijzen P."/>
            <person name="Goolsby J.A."/>
            <person name="Tidwell J."/>
            <person name="Bellgard S.E."/>
            <person name="Bellgard M.I."/>
        </authorList>
    </citation>
    <scope>NUCLEOTIDE SEQUENCE</scope>
    <source>
        <tissue evidence="1">Shoot tissue taken approximately 20 cm above the soil surface</tissue>
    </source>
</reference>
<name>A0A0A9C3I4_ARUDO</name>
<dbReference type="AlphaFoldDB" id="A0A0A9C3I4"/>
<protein>
    <submittedName>
        <fullName evidence="1">Uncharacterized protein</fullName>
    </submittedName>
</protein>
<organism evidence="1">
    <name type="scientific">Arundo donax</name>
    <name type="common">Giant reed</name>
    <name type="synonym">Donax arundinaceus</name>
    <dbReference type="NCBI Taxonomy" id="35708"/>
    <lineage>
        <taxon>Eukaryota</taxon>
        <taxon>Viridiplantae</taxon>
        <taxon>Streptophyta</taxon>
        <taxon>Embryophyta</taxon>
        <taxon>Tracheophyta</taxon>
        <taxon>Spermatophyta</taxon>
        <taxon>Magnoliopsida</taxon>
        <taxon>Liliopsida</taxon>
        <taxon>Poales</taxon>
        <taxon>Poaceae</taxon>
        <taxon>PACMAD clade</taxon>
        <taxon>Arundinoideae</taxon>
        <taxon>Arundineae</taxon>
        <taxon>Arundo</taxon>
    </lineage>
</organism>